<feature type="repeat" description="ANK" evidence="3">
    <location>
        <begin position="303"/>
        <end position="327"/>
    </location>
</feature>
<evidence type="ECO:0000256" key="2">
    <source>
        <dbReference type="ARBA" id="ARBA00023043"/>
    </source>
</evidence>
<feature type="repeat" description="ANK" evidence="3">
    <location>
        <begin position="405"/>
        <end position="438"/>
    </location>
</feature>
<reference evidence="5 6" key="1">
    <citation type="submission" date="2020-01" db="EMBL/GenBank/DDBJ databases">
        <title>Identification and distribution of gene clusters putatively required for synthesis of sphingolipid metabolism inhibitors in phylogenetically diverse species of the filamentous fungus Fusarium.</title>
        <authorList>
            <person name="Kim H.-S."/>
            <person name="Busman M."/>
            <person name="Brown D.W."/>
            <person name="Divon H."/>
            <person name="Uhlig S."/>
            <person name="Proctor R.H."/>
        </authorList>
    </citation>
    <scope>NUCLEOTIDE SEQUENCE [LARGE SCALE GENOMIC DNA]</scope>
    <source>
        <strain evidence="5 6">NRRL 20459</strain>
    </source>
</reference>
<feature type="repeat" description="ANK" evidence="3">
    <location>
        <begin position="117"/>
        <end position="150"/>
    </location>
</feature>
<dbReference type="InterPro" id="IPR036770">
    <property type="entry name" value="Ankyrin_rpt-contain_sf"/>
</dbReference>
<evidence type="ECO:0000256" key="1">
    <source>
        <dbReference type="ARBA" id="ARBA00022737"/>
    </source>
</evidence>
<feature type="compositionally biased region" description="Acidic residues" evidence="4">
    <location>
        <begin position="611"/>
        <end position="621"/>
    </location>
</feature>
<dbReference type="InterPro" id="IPR002110">
    <property type="entry name" value="Ankyrin_rpt"/>
</dbReference>
<dbReference type="PANTHER" id="PTHR24126:SF14">
    <property type="entry name" value="ANK_REP_REGION DOMAIN-CONTAINING PROTEIN"/>
    <property type="match status" value="1"/>
</dbReference>
<dbReference type="PROSITE" id="PS50088">
    <property type="entry name" value="ANK_REPEAT"/>
    <property type="match status" value="8"/>
</dbReference>
<feature type="repeat" description="ANK" evidence="3">
    <location>
        <begin position="371"/>
        <end position="396"/>
    </location>
</feature>
<organism evidence="5 6">
    <name type="scientific">Fusarium albosuccineum</name>
    <dbReference type="NCBI Taxonomy" id="1237068"/>
    <lineage>
        <taxon>Eukaryota</taxon>
        <taxon>Fungi</taxon>
        <taxon>Dikarya</taxon>
        <taxon>Ascomycota</taxon>
        <taxon>Pezizomycotina</taxon>
        <taxon>Sordariomycetes</taxon>
        <taxon>Hypocreomycetidae</taxon>
        <taxon>Hypocreales</taxon>
        <taxon>Nectriaceae</taxon>
        <taxon>Fusarium</taxon>
        <taxon>Fusarium decemcellulare species complex</taxon>
    </lineage>
</organism>
<evidence type="ECO:0000256" key="4">
    <source>
        <dbReference type="SAM" id="MobiDB-lite"/>
    </source>
</evidence>
<name>A0A8H4P520_9HYPO</name>
<feature type="compositionally biased region" description="Basic and acidic residues" evidence="4">
    <location>
        <begin position="543"/>
        <end position="569"/>
    </location>
</feature>
<evidence type="ECO:0000313" key="6">
    <source>
        <dbReference type="Proteomes" id="UP000554235"/>
    </source>
</evidence>
<dbReference type="Pfam" id="PF00023">
    <property type="entry name" value="Ank"/>
    <property type="match status" value="2"/>
</dbReference>
<accession>A0A8H4P520</accession>
<proteinExistence type="predicted"/>
<dbReference type="OrthoDB" id="5428863at2759"/>
<keyword evidence="6" id="KW-1185">Reference proteome</keyword>
<dbReference type="PROSITE" id="PS50297">
    <property type="entry name" value="ANK_REP_REGION"/>
    <property type="match status" value="7"/>
</dbReference>
<dbReference type="AlphaFoldDB" id="A0A8H4P520"/>
<keyword evidence="1" id="KW-0677">Repeat</keyword>
<dbReference type="Proteomes" id="UP000554235">
    <property type="component" value="Unassembled WGS sequence"/>
</dbReference>
<dbReference type="SMART" id="SM00248">
    <property type="entry name" value="ANK"/>
    <property type="match status" value="14"/>
</dbReference>
<keyword evidence="2 3" id="KW-0040">ANK repeat</keyword>
<dbReference type="Pfam" id="PF13637">
    <property type="entry name" value="Ank_4"/>
    <property type="match status" value="1"/>
</dbReference>
<feature type="repeat" description="ANK" evidence="3">
    <location>
        <begin position="17"/>
        <end position="49"/>
    </location>
</feature>
<evidence type="ECO:0000313" key="5">
    <source>
        <dbReference type="EMBL" id="KAF4456421.1"/>
    </source>
</evidence>
<protein>
    <submittedName>
        <fullName evidence="5">Ankyrin repeat-containing</fullName>
    </submittedName>
</protein>
<dbReference type="Gene3D" id="1.25.40.20">
    <property type="entry name" value="Ankyrin repeat-containing domain"/>
    <property type="match status" value="4"/>
</dbReference>
<feature type="region of interest" description="Disordered" evidence="4">
    <location>
        <begin position="611"/>
        <end position="632"/>
    </location>
</feature>
<dbReference type="Pfam" id="PF12796">
    <property type="entry name" value="Ank_2"/>
    <property type="match status" value="4"/>
</dbReference>
<evidence type="ECO:0000256" key="3">
    <source>
        <dbReference type="PROSITE-ProRule" id="PRU00023"/>
    </source>
</evidence>
<comment type="caution">
    <text evidence="5">The sequence shown here is derived from an EMBL/GenBank/DDBJ whole genome shotgun (WGS) entry which is preliminary data.</text>
</comment>
<feature type="region of interest" description="Disordered" evidence="4">
    <location>
        <begin position="540"/>
        <end position="599"/>
    </location>
</feature>
<dbReference type="PANTHER" id="PTHR24126">
    <property type="entry name" value="ANKYRIN REPEAT, PH AND SEC7 DOMAIN CONTAINING PROTEIN SECG-RELATED"/>
    <property type="match status" value="1"/>
</dbReference>
<gene>
    <name evidence="5" type="ORF">FALBO_15418</name>
</gene>
<feature type="non-terminal residue" evidence="5">
    <location>
        <position position="1107"/>
    </location>
</feature>
<feature type="repeat" description="ANK" evidence="3">
    <location>
        <begin position="337"/>
        <end position="370"/>
    </location>
</feature>
<sequence length="1107" mass="122464">MLLSRADVVAAAKIDSNREMLLHVAVRQGDEDMIRLLLSKGFDVNAQCDRGDTALQCAVDRAHDGVVTLLLSQPDVRPDLANKKGDTPGSVAAHSGRIETLRLLLAAGVDTETRNEEGLTPLCLAAEQGYGSIVKLLLTTDGIDADSKDNDGRTPLSLAASPSWGRRYWHSTSECDADHCGVIRCFMQSGRVDVNSRDKVGRTPLIHAAMNPQGLPALRTLLDHQGVDVNAVDEQGRTALAWDVGMWFEDKATLLLEKGADPRMGRFEADETLLSCAAKEGKVEVVLAFVSQHGVDPQERNEDGHTAICMAVKNGRTKVVETLLDVGGVEINTRCGHGQTPMHHAAERGEEEVASLLLARGNVDLDARDENGRTPLHYAAEWWSEKLVPLLLKAGVADPNHRDIEGRTPLSLAAQAGRLQTVEKLLSVQGVIPDTGDNTGRTPLSWAVQSNPEQASQAVVKTLLNTEGVDPNAEDERGWTPLSWAVQGTNAGNLVEFLLNEGFGRIDINHEDRKGRTPLALALQRGDEVVVGQLRAAGAKLKKSSDAIREEEQNDERRGLDDGEARDGVINEQEEGAADTMSEVSEEGPWQGSRRKGHWKRDRRRWMDADWFEDDSGDDSDKETKWSGTNDQIYRRTRSPVKEAPIELGPQVEEDQPEHVIGDDGELCPRCEKLDLDLLFSPCPRGGFGAISPLGKVDETWELRPCAMCRLIAAVRPRLWDADNCELCAYSSTATWLSRGKPAAQRYFRSNWVDTVVLGVESSSSWRYSSFNRGYTGGRGPWMGYSNILPYGFIGRIGANDHRQLRSITVHQLKVDSVDFERARGWISYCKAHHRRRCHPKNSSTRGSIASFRLIDCTTREIVDGQSGVDEFVALSYVWGPQPEQAAAIDHFHVENAEPVVEDAIRIHRIAATRYPIQEYARVFTDKGRGRFGSDGLSIWPVIEEYTQRRLTHEHDILNAMLGILQVYADRKSPVYHLCGVPLVRQTSGESHDPTFLEALATGLCWRLSEGGTRRPGFPSWSWTGWKGKVCGPKVSSISFQDGLAIEVEMLPRDEPPQALSWAEFAAMTPKQKASLPQNYDLKITATAVEVSLQAESPYDLAIWFRY</sequence>
<feature type="repeat" description="ANK" evidence="3">
    <location>
        <begin position="514"/>
        <end position="546"/>
    </location>
</feature>
<dbReference type="EMBL" id="JAADYS010002675">
    <property type="protein sequence ID" value="KAF4456421.1"/>
    <property type="molecule type" value="Genomic_DNA"/>
</dbReference>
<dbReference type="SUPFAM" id="SSF48403">
    <property type="entry name" value="Ankyrin repeat"/>
    <property type="match status" value="3"/>
</dbReference>
<feature type="repeat" description="ANK" evidence="3">
    <location>
        <begin position="84"/>
        <end position="116"/>
    </location>
</feature>